<feature type="compositionally biased region" description="Basic and acidic residues" evidence="1">
    <location>
        <begin position="28"/>
        <end position="47"/>
    </location>
</feature>
<evidence type="ECO:0000256" key="2">
    <source>
        <dbReference type="SAM" id="SignalP"/>
    </source>
</evidence>
<sequence>MLLFKIAPVFLLAFAVGAEKKIELQDIEEDNLKSEKEKDFDKSEPRSESGQSSGLPLEFLKNGLLRYFESPTHGQQPQQPRYVQQYAVTEPPERPTVSTEKGHYPSTGQQAMVGYLSNVPMQIYLVPQYYNEQPEQAVNAQPGVQYTAPSMPRVAYPTAPEAVQTQTNYIEVPAYVTPTGKAYVQQYSSPVAYVSYTPPPTVAPTQATVTAPVLAYPVPVVQYPTAIVAPPVVPKGYYHNSQYENNAVEETRDNDEEQKHYVTQTDAPYTKSPEYPRYYSSRAPIRDEYRHSSISELPPPSPLLLKGPPPHLSHIPKALPMYRPLSKPVYASAAGLIQNAYTPRPSDAYGVPYKRRPNSLLESYIPSSLQFEYLKRGYNKDPLALYEALSSGRHHSPVAPRHYERGFLPNQMYHTAAGGVTYGHYKRTPKIDKASK</sequence>
<reference evidence="3" key="2">
    <citation type="submission" date="2022-10" db="EMBL/GenBank/DDBJ databases">
        <authorList>
            <consortium name="ENA_rothamsted_submissions"/>
            <consortium name="culmorum"/>
            <person name="King R."/>
        </authorList>
    </citation>
    <scope>NUCLEOTIDE SEQUENCE</scope>
</reference>
<evidence type="ECO:0000313" key="3">
    <source>
        <dbReference type="EMBL" id="CAG9788084.1"/>
    </source>
</evidence>
<feature type="chain" id="PRO_5040305404" evidence="2">
    <location>
        <begin position="19"/>
        <end position="436"/>
    </location>
</feature>
<gene>
    <name evidence="3" type="ORF">DIATSA_LOCUS5922</name>
</gene>
<accession>A0A9N9R2A7</accession>
<proteinExistence type="predicted"/>
<keyword evidence="2" id="KW-0732">Signal</keyword>
<reference evidence="3" key="1">
    <citation type="submission" date="2021-12" db="EMBL/GenBank/DDBJ databases">
        <authorList>
            <person name="King R."/>
        </authorList>
    </citation>
    <scope>NUCLEOTIDE SEQUENCE</scope>
</reference>
<dbReference type="OrthoDB" id="6776808at2759"/>
<dbReference type="EMBL" id="OU893350">
    <property type="protein sequence ID" value="CAG9788084.1"/>
    <property type="molecule type" value="Genomic_DNA"/>
</dbReference>
<feature type="signal peptide" evidence="2">
    <location>
        <begin position="1"/>
        <end position="18"/>
    </location>
</feature>
<name>A0A9N9R2A7_9NEOP</name>
<keyword evidence="4" id="KW-1185">Reference proteome</keyword>
<evidence type="ECO:0000313" key="4">
    <source>
        <dbReference type="Proteomes" id="UP001153714"/>
    </source>
</evidence>
<protein>
    <submittedName>
        <fullName evidence="3">Uncharacterized protein</fullName>
    </submittedName>
</protein>
<organism evidence="3 4">
    <name type="scientific">Diatraea saccharalis</name>
    <name type="common">sugarcane borer</name>
    <dbReference type="NCBI Taxonomy" id="40085"/>
    <lineage>
        <taxon>Eukaryota</taxon>
        <taxon>Metazoa</taxon>
        <taxon>Ecdysozoa</taxon>
        <taxon>Arthropoda</taxon>
        <taxon>Hexapoda</taxon>
        <taxon>Insecta</taxon>
        <taxon>Pterygota</taxon>
        <taxon>Neoptera</taxon>
        <taxon>Endopterygota</taxon>
        <taxon>Lepidoptera</taxon>
        <taxon>Glossata</taxon>
        <taxon>Ditrysia</taxon>
        <taxon>Pyraloidea</taxon>
        <taxon>Crambidae</taxon>
        <taxon>Crambinae</taxon>
        <taxon>Diatraea</taxon>
    </lineage>
</organism>
<feature type="region of interest" description="Disordered" evidence="1">
    <location>
        <begin position="28"/>
        <end position="56"/>
    </location>
</feature>
<dbReference type="AlphaFoldDB" id="A0A9N9R2A7"/>
<evidence type="ECO:0000256" key="1">
    <source>
        <dbReference type="SAM" id="MobiDB-lite"/>
    </source>
</evidence>
<dbReference type="Proteomes" id="UP001153714">
    <property type="component" value="Chromosome 19"/>
</dbReference>